<proteinExistence type="predicted"/>
<dbReference type="Pfam" id="PF22725">
    <property type="entry name" value="GFO_IDH_MocA_C3"/>
    <property type="match status" value="1"/>
</dbReference>
<dbReference type="Pfam" id="PF01408">
    <property type="entry name" value="GFO_IDH_MocA"/>
    <property type="match status" value="1"/>
</dbReference>
<evidence type="ECO:0000259" key="2">
    <source>
        <dbReference type="Pfam" id="PF22725"/>
    </source>
</evidence>
<evidence type="ECO:0000259" key="1">
    <source>
        <dbReference type="Pfam" id="PF01408"/>
    </source>
</evidence>
<dbReference type="InterPro" id="IPR055170">
    <property type="entry name" value="GFO_IDH_MocA-like_dom"/>
</dbReference>
<name>A0ABY9XV64_9FLAO</name>
<dbReference type="EMBL" id="CP134537">
    <property type="protein sequence ID" value="WNH09727.1"/>
    <property type="molecule type" value="Genomic_DNA"/>
</dbReference>
<reference evidence="3 4" key="1">
    <citation type="submission" date="2023-09" db="EMBL/GenBank/DDBJ databases">
        <title>Thalassobella suaedae gen. nov., sp. nov., a marine bacterium of the family Flavobacteriaceae isolated from a halophyte Suaeda japonica.</title>
        <authorList>
            <person name="Lee S.Y."/>
            <person name="Hwang C.Y."/>
        </authorList>
    </citation>
    <scope>NUCLEOTIDE SEQUENCE [LARGE SCALE GENOMIC DNA]</scope>
    <source>
        <strain evidence="3 4">HL-DH14</strain>
    </source>
</reference>
<feature type="domain" description="Gfo/Idh/MocA-like oxidoreductase N-terminal" evidence="1">
    <location>
        <begin position="5"/>
        <end position="118"/>
    </location>
</feature>
<sequence>MTEKIKFIIIGSGNIATTYLSAITNITNAQVVGIVSSKTNKPETLSSLPFFKSLSDINIDFDAVIICTPNGLHHVSAIDAASLGKHVLCEKPIDITLKSIDKMINSCKENNVRLAVAYQRRYSSDNPIVKKLIDENKLGKIFSVDLSIKNYRDDDYYNSSAYRGTYNIDGGGPFIQQASHYIDLYYWYFGKPVKLVSQLGTFVHDIEVEDHGAAICVHDNGMIATITASTATKPGFPAKMEIYTSKGYLILENDVITHWDIEGVENPTTVKSTKNTHTGAATASVSDTTNHETVLNNFIEAINNNTELLVTGESARNATEIILDIYKNQF</sequence>
<evidence type="ECO:0000313" key="4">
    <source>
        <dbReference type="Proteomes" id="UP001302806"/>
    </source>
</evidence>
<organism evidence="3 4">
    <name type="scientific">Thalassobellus suaedae</name>
    <dbReference type="NCBI Taxonomy" id="3074124"/>
    <lineage>
        <taxon>Bacteria</taxon>
        <taxon>Pseudomonadati</taxon>
        <taxon>Bacteroidota</taxon>
        <taxon>Flavobacteriia</taxon>
        <taxon>Flavobacteriales</taxon>
        <taxon>Flavobacteriaceae</taxon>
        <taxon>Thalassobellus</taxon>
    </lineage>
</organism>
<dbReference type="Gene3D" id="3.30.360.10">
    <property type="entry name" value="Dihydrodipicolinate Reductase, domain 2"/>
    <property type="match status" value="1"/>
</dbReference>
<dbReference type="RefSeq" id="WP_415866126.1">
    <property type="nucleotide sequence ID" value="NZ_CP134537.1"/>
</dbReference>
<dbReference type="PANTHER" id="PTHR43249">
    <property type="entry name" value="UDP-N-ACETYL-2-AMINO-2-DEOXY-D-GLUCURONATE OXIDASE"/>
    <property type="match status" value="1"/>
</dbReference>
<dbReference type="Proteomes" id="UP001302806">
    <property type="component" value="Chromosome"/>
</dbReference>
<feature type="domain" description="GFO/IDH/MocA-like oxidoreductase" evidence="2">
    <location>
        <begin position="129"/>
        <end position="249"/>
    </location>
</feature>
<gene>
    <name evidence="3" type="ORF">RHP51_03110</name>
</gene>
<dbReference type="InterPro" id="IPR052515">
    <property type="entry name" value="Gfo/Idh/MocA_Oxidoreductase"/>
</dbReference>
<dbReference type="SUPFAM" id="SSF55347">
    <property type="entry name" value="Glyceraldehyde-3-phosphate dehydrogenase-like, C-terminal domain"/>
    <property type="match status" value="1"/>
</dbReference>
<protein>
    <submittedName>
        <fullName evidence="3">Gfo/Idh/MocA family oxidoreductase</fullName>
    </submittedName>
</protein>
<accession>A0ABY9XV64</accession>
<dbReference type="SUPFAM" id="SSF51735">
    <property type="entry name" value="NAD(P)-binding Rossmann-fold domains"/>
    <property type="match status" value="1"/>
</dbReference>
<dbReference type="PANTHER" id="PTHR43249:SF1">
    <property type="entry name" value="D-GLUCOSIDE 3-DEHYDROGENASE"/>
    <property type="match status" value="1"/>
</dbReference>
<evidence type="ECO:0000313" key="3">
    <source>
        <dbReference type="EMBL" id="WNH09727.1"/>
    </source>
</evidence>
<dbReference type="Gene3D" id="3.40.50.720">
    <property type="entry name" value="NAD(P)-binding Rossmann-like Domain"/>
    <property type="match status" value="1"/>
</dbReference>
<dbReference type="InterPro" id="IPR036291">
    <property type="entry name" value="NAD(P)-bd_dom_sf"/>
</dbReference>
<dbReference type="InterPro" id="IPR000683">
    <property type="entry name" value="Gfo/Idh/MocA-like_OxRdtase_N"/>
</dbReference>